<comment type="caution">
    <text evidence="1">The sequence shown here is derived from an EMBL/GenBank/DDBJ whole genome shotgun (WGS) entry which is preliminary data.</text>
</comment>
<accession>A0ACC0YND3</accession>
<sequence length="71" mass="7930">MVDVAGIVASVVLAVLDVGKCFGRQFMYLYNHNKTNFDKLKKEVGVLKDAREEVKGEVDAAEKNVEKIKQC</sequence>
<dbReference type="EMBL" id="CM047740">
    <property type="protein sequence ID" value="KAJ0039983.1"/>
    <property type="molecule type" value="Genomic_DNA"/>
</dbReference>
<keyword evidence="2" id="KW-1185">Reference proteome</keyword>
<gene>
    <name evidence="1" type="ORF">Pint_27276</name>
</gene>
<evidence type="ECO:0000313" key="2">
    <source>
        <dbReference type="Proteomes" id="UP001163603"/>
    </source>
</evidence>
<dbReference type="Proteomes" id="UP001163603">
    <property type="component" value="Chromosome 5"/>
</dbReference>
<evidence type="ECO:0000313" key="1">
    <source>
        <dbReference type="EMBL" id="KAJ0039983.1"/>
    </source>
</evidence>
<protein>
    <submittedName>
        <fullName evidence="1">Uncharacterized protein</fullName>
    </submittedName>
</protein>
<name>A0ACC0YND3_9ROSI</name>
<organism evidence="1 2">
    <name type="scientific">Pistacia integerrima</name>
    <dbReference type="NCBI Taxonomy" id="434235"/>
    <lineage>
        <taxon>Eukaryota</taxon>
        <taxon>Viridiplantae</taxon>
        <taxon>Streptophyta</taxon>
        <taxon>Embryophyta</taxon>
        <taxon>Tracheophyta</taxon>
        <taxon>Spermatophyta</taxon>
        <taxon>Magnoliopsida</taxon>
        <taxon>eudicotyledons</taxon>
        <taxon>Gunneridae</taxon>
        <taxon>Pentapetalae</taxon>
        <taxon>rosids</taxon>
        <taxon>malvids</taxon>
        <taxon>Sapindales</taxon>
        <taxon>Anacardiaceae</taxon>
        <taxon>Pistacia</taxon>
    </lineage>
</organism>
<proteinExistence type="predicted"/>
<reference evidence="2" key="1">
    <citation type="journal article" date="2023" name="G3 (Bethesda)">
        <title>Genome assembly and association tests identify interacting loci associated with vigor, precocity, and sex in interspecific pistachio rootstocks.</title>
        <authorList>
            <person name="Palmer W."/>
            <person name="Jacygrad E."/>
            <person name="Sagayaradj S."/>
            <person name="Cavanaugh K."/>
            <person name="Han R."/>
            <person name="Bertier L."/>
            <person name="Beede B."/>
            <person name="Kafkas S."/>
            <person name="Golino D."/>
            <person name="Preece J."/>
            <person name="Michelmore R."/>
        </authorList>
    </citation>
    <scope>NUCLEOTIDE SEQUENCE [LARGE SCALE GENOMIC DNA]</scope>
</reference>